<organism evidence="2 3">
    <name type="scientific">Candidatus Nomurabacteria bacterium RIFCSPLOWO2_02_FULL_40_10</name>
    <dbReference type="NCBI Taxonomy" id="1801786"/>
    <lineage>
        <taxon>Bacteria</taxon>
        <taxon>Candidatus Nomuraibacteriota</taxon>
    </lineage>
</organism>
<feature type="transmembrane region" description="Helical" evidence="1">
    <location>
        <begin position="72"/>
        <end position="91"/>
    </location>
</feature>
<evidence type="ECO:0000313" key="3">
    <source>
        <dbReference type="Proteomes" id="UP000176479"/>
    </source>
</evidence>
<feature type="transmembrane region" description="Helical" evidence="1">
    <location>
        <begin position="47"/>
        <end position="65"/>
    </location>
</feature>
<keyword evidence="1" id="KW-0812">Transmembrane</keyword>
<evidence type="ECO:0000256" key="1">
    <source>
        <dbReference type="SAM" id="Phobius"/>
    </source>
</evidence>
<comment type="caution">
    <text evidence="2">The sequence shown here is derived from an EMBL/GenBank/DDBJ whole genome shotgun (WGS) entry which is preliminary data.</text>
</comment>
<accession>A0A1F6XY54</accession>
<dbReference type="AlphaFoldDB" id="A0A1F6XY54"/>
<gene>
    <name evidence="2" type="ORF">A3H53_00635</name>
</gene>
<name>A0A1F6XY54_9BACT</name>
<reference evidence="2 3" key="1">
    <citation type="journal article" date="2016" name="Nat. Commun.">
        <title>Thousands of microbial genomes shed light on interconnected biogeochemical processes in an aquifer system.</title>
        <authorList>
            <person name="Anantharaman K."/>
            <person name="Brown C.T."/>
            <person name="Hug L.A."/>
            <person name="Sharon I."/>
            <person name="Castelle C.J."/>
            <person name="Probst A.J."/>
            <person name="Thomas B.C."/>
            <person name="Singh A."/>
            <person name="Wilkins M.J."/>
            <person name="Karaoz U."/>
            <person name="Brodie E.L."/>
            <person name="Williams K.H."/>
            <person name="Hubbard S.S."/>
            <person name="Banfield J.F."/>
        </authorList>
    </citation>
    <scope>NUCLEOTIDE SEQUENCE [LARGE SCALE GENOMIC DNA]</scope>
</reference>
<sequence length="106" mass="11846">MPKFFEILFQDICFLGGLLTFGISPIMFGLFFFAVHIPAVFILPKKFALLPITGSLFGGLIFAYLQSQGISGFLLALFIHLLFWGTLHYLLTKSIDGFLGITPLKR</sequence>
<dbReference type="Proteomes" id="UP000176479">
    <property type="component" value="Unassembled WGS sequence"/>
</dbReference>
<keyword evidence="1" id="KW-1133">Transmembrane helix</keyword>
<evidence type="ECO:0000313" key="2">
    <source>
        <dbReference type="EMBL" id="OGI99077.1"/>
    </source>
</evidence>
<protein>
    <submittedName>
        <fullName evidence="2">Uncharacterized protein</fullName>
    </submittedName>
</protein>
<dbReference type="EMBL" id="MFVK01000026">
    <property type="protein sequence ID" value="OGI99077.1"/>
    <property type="molecule type" value="Genomic_DNA"/>
</dbReference>
<proteinExistence type="predicted"/>
<keyword evidence="1" id="KW-0472">Membrane</keyword>
<feature type="transmembrane region" description="Helical" evidence="1">
    <location>
        <begin position="12"/>
        <end position="35"/>
    </location>
</feature>